<evidence type="ECO:0000313" key="2">
    <source>
        <dbReference type="Proteomes" id="UP000599578"/>
    </source>
</evidence>
<reference evidence="1 2" key="1">
    <citation type="journal article" date="2014" name="Int. J. Syst. Evol. Microbiol.">
        <title>Complete genome sequence of Corynebacterium casei LMG S-19264T (=DSM 44701T), isolated from a smear-ripened cheese.</title>
        <authorList>
            <consortium name="US DOE Joint Genome Institute (JGI-PGF)"/>
            <person name="Walter F."/>
            <person name="Albersmeier A."/>
            <person name="Kalinowski J."/>
            <person name="Ruckert C."/>
        </authorList>
    </citation>
    <scope>NUCLEOTIDE SEQUENCE [LARGE SCALE GENOMIC DNA]</scope>
    <source>
        <strain evidence="1 2">CGMCC 1.7286</strain>
    </source>
</reference>
<proteinExistence type="predicted"/>
<gene>
    <name evidence="1" type="ORF">GCM10011348_00260</name>
</gene>
<dbReference type="InterPro" id="IPR041881">
    <property type="entry name" value="PqqD_sf"/>
</dbReference>
<dbReference type="AlphaFoldDB" id="A0A917Z4X3"/>
<evidence type="ECO:0008006" key="3">
    <source>
        <dbReference type="Google" id="ProtNLM"/>
    </source>
</evidence>
<dbReference type="Proteomes" id="UP000599578">
    <property type="component" value="Unassembled WGS sequence"/>
</dbReference>
<name>A0A917Z4X3_9GAMM</name>
<dbReference type="EMBL" id="BMLT01000001">
    <property type="protein sequence ID" value="GGO75447.1"/>
    <property type="molecule type" value="Genomic_DNA"/>
</dbReference>
<dbReference type="RefSeq" id="WP_188857205.1">
    <property type="nucleotide sequence ID" value="NZ_BMLT01000001.1"/>
</dbReference>
<protein>
    <recommendedName>
        <fullName evidence="3">Coenzyme PQQ synthesis protein D</fullName>
    </recommendedName>
</protein>
<organism evidence="1 2">
    <name type="scientific">Marinobacterium nitratireducens</name>
    <dbReference type="NCBI Taxonomy" id="518897"/>
    <lineage>
        <taxon>Bacteria</taxon>
        <taxon>Pseudomonadati</taxon>
        <taxon>Pseudomonadota</taxon>
        <taxon>Gammaproteobacteria</taxon>
        <taxon>Oceanospirillales</taxon>
        <taxon>Oceanospirillaceae</taxon>
        <taxon>Marinobacterium</taxon>
    </lineage>
</organism>
<keyword evidence="2" id="KW-1185">Reference proteome</keyword>
<dbReference type="Gene3D" id="1.10.10.1150">
    <property type="entry name" value="Coenzyme PQQ synthesis protein D (PqqD)"/>
    <property type="match status" value="1"/>
</dbReference>
<evidence type="ECO:0000313" key="1">
    <source>
        <dbReference type="EMBL" id="GGO75447.1"/>
    </source>
</evidence>
<comment type="caution">
    <text evidence="1">The sequence shown here is derived from an EMBL/GenBank/DDBJ whole genome shotgun (WGS) entry which is preliminary data.</text>
</comment>
<sequence length="104" mass="11904">MTPESPNWVPSLAPGIRLYFDDQSRRWVVKAPQQVVFLDPLSLDVLRACDGRRCLTQIALYMDSLEHRPGRAWLEVVSEIVRHFEGRGMLRCRLASAALALPMR</sequence>
<accession>A0A917Z4X3</accession>